<dbReference type="PANTHER" id="PTHR33337:SF40">
    <property type="entry name" value="CENP-V_GFA DOMAIN-CONTAINING PROTEIN-RELATED"/>
    <property type="match status" value="1"/>
</dbReference>
<evidence type="ECO:0000313" key="6">
    <source>
        <dbReference type="EMBL" id="KAF9892612.1"/>
    </source>
</evidence>
<comment type="caution">
    <text evidence="6">The sequence shown here is derived from an EMBL/GenBank/DDBJ whole genome shotgun (WGS) entry which is preliminary data.</text>
</comment>
<organism evidence="6 7">
    <name type="scientific">Aspergillus nanangensis</name>
    <dbReference type="NCBI Taxonomy" id="2582783"/>
    <lineage>
        <taxon>Eukaryota</taxon>
        <taxon>Fungi</taxon>
        <taxon>Dikarya</taxon>
        <taxon>Ascomycota</taxon>
        <taxon>Pezizomycotina</taxon>
        <taxon>Eurotiomycetes</taxon>
        <taxon>Eurotiomycetidae</taxon>
        <taxon>Eurotiales</taxon>
        <taxon>Aspergillaceae</taxon>
        <taxon>Aspergillus</taxon>
        <taxon>Aspergillus subgen. Circumdati</taxon>
    </lineage>
</organism>
<dbReference type="InterPro" id="IPR011057">
    <property type="entry name" value="Mss4-like_sf"/>
</dbReference>
<reference evidence="6" key="1">
    <citation type="journal article" date="2019" name="Beilstein J. Org. Chem.">
        <title>Nanangenines: drimane sesquiterpenoids as the dominant metabolite cohort of a novel Australian fungus, Aspergillus nanangensis.</title>
        <authorList>
            <person name="Lacey H.J."/>
            <person name="Gilchrist C.L.M."/>
            <person name="Crombie A."/>
            <person name="Kalaitzis J.A."/>
            <person name="Vuong D."/>
            <person name="Rutledge P.J."/>
            <person name="Turner P."/>
            <person name="Pitt J.I."/>
            <person name="Lacey E."/>
            <person name="Chooi Y.H."/>
            <person name="Piggott A.M."/>
        </authorList>
    </citation>
    <scope>NUCLEOTIDE SEQUENCE</scope>
    <source>
        <strain evidence="6">MST-FP2251</strain>
    </source>
</reference>
<dbReference type="AlphaFoldDB" id="A0AAD4CUA4"/>
<dbReference type="GO" id="GO:0046872">
    <property type="term" value="F:metal ion binding"/>
    <property type="evidence" value="ECO:0007669"/>
    <property type="project" value="UniProtKB-KW"/>
</dbReference>
<dbReference type="SUPFAM" id="SSF51316">
    <property type="entry name" value="Mss4-like"/>
    <property type="match status" value="1"/>
</dbReference>
<feature type="domain" description="CENP-V/GFA" evidence="5">
    <location>
        <begin position="11"/>
        <end position="144"/>
    </location>
</feature>
<evidence type="ECO:0000256" key="1">
    <source>
        <dbReference type="ARBA" id="ARBA00005495"/>
    </source>
</evidence>
<evidence type="ECO:0000313" key="7">
    <source>
        <dbReference type="Proteomes" id="UP001194746"/>
    </source>
</evidence>
<sequence>MASSRAPENGISGGCLCEAIRYQVTFHEEGQWPPRSDICQCTMCRKFTASLFPQMLVLHPSQISPPLSSFPTYQEYESSPRRYRGSCGKCSSPLTWRSEEKPHSFDLFLGTIDEKWLVGERVEGTERNTPHGVTVERQGGLSRELCIPPADNCYYENTIPGVADMLPGGQKFLAAHEGRT</sequence>
<dbReference type="PROSITE" id="PS51891">
    <property type="entry name" value="CENP_V_GFA"/>
    <property type="match status" value="1"/>
</dbReference>
<reference evidence="6" key="2">
    <citation type="submission" date="2020-02" db="EMBL/GenBank/DDBJ databases">
        <authorList>
            <person name="Gilchrist C.L.M."/>
            <person name="Chooi Y.-H."/>
        </authorList>
    </citation>
    <scope>NUCLEOTIDE SEQUENCE</scope>
    <source>
        <strain evidence="6">MST-FP2251</strain>
    </source>
</reference>
<keyword evidence="4" id="KW-0456">Lyase</keyword>
<gene>
    <name evidence="6" type="ORF">FE257_001014</name>
</gene>
<dbReference type="EMBL" id="VCAU01000011">
    <property type="protein sequence ID" value="KAF9892612.1"/>
    <property type="molecule type" value="Genomic_DNA"/>
</dbReference>
<evidence type="ECO:0000256" key="2">
    <source>
        <dbReference type="ARBA" id="ARBA00022723"/>
    </source>
</evidence>
<evidence type="ECO:0000256" key="4">
    <source>
        <dbReference type="ARBA" id="ARBA00023239"/>
    </source>
</evidence>
<evidence type="ECO:0000259" key="5">
    <source>
        <dbReference type="PROSITE" id="PS51891"/>
    </source>
</evidence>
<proteinExistence type="inferred from homology"/>
<dbReference type="Proteomes" id="UP001194746">
    <property type="component" value="Unassembled WGS sequence"/>
</dbReference>
<dbReference type="GO" id="GO:0016846">
    <property type="term" value="F:carbon-sulfur lyase activity"/>
    <property type="evidence" value="ECO:0007669"/>
    <property type="project" value="InterPro"/>
</dbReference>
<keyword evidence="7" id="KW-1185">Reference proteome</keyword>
<protein>
    <recommendedName>
        <fullName evidence="5">CENP-V/GFA domain-containing protein</fullName>
    </recommendedName>
</protein>
<keyword evidence="3" id="KW-0862">Zinc</keyword>
<accession>A0AAD4CUA4</accession>
<keyword evidence="2" id="KW-0479">Metal-binding</keyword>
<name>A0AAD4CUA4_ASPNN</name>
<dbReference type="InterPro" id="IPR006913">
    <property type="entry name" value="CENP-V/GFA"/>
</dbReference>
<dbReference type="Gene3D" id="3.90.1590.10">
    <property type="entry name" value="glutathione-dependent formaldehyde- activating enzyme (gfa)"/>
    <property type="match status" value="1"/>
</dbReference>
<dbReference type="Pfam" id="PF04828">
    <property type="entry name" value="GFA"/>
    <property type="match status" value="1"/>
</dbReference>
<dbReference type="PANTHER" id="PTHR33337">
    <property type="entry name" value="GFA DOMAIN-CONTAINING PROTEIN"/>
    <property type="match status" value="1"/>
</dbReference>
<comment type="similarity">
    <text evidence="1">Belongs to the Gfa family.</text>
</comment>
<evidence type="ECO:0000256" key="3">
    <source>
        <dbReference type="ARBA" id="ARBA00022833"/>
    </source>
</evidence>